<dbReference type="Pfam" id="PF00117">
    <property type="entry name" value="GATase"/>
    <property type="match status" value="1"/>
</dbReference>
<dbReference type="InterPro" id="IPR029062">
    <property type="entry name" value="Class_I_gatase-like"/>
</dbReference>
<dbReference type="EC" id="5.3.1.24" evidence="8"/>
<comment type="pathway">
    <text evidence="5">Amino-acid biosynthesis; L-tryptophan biosynthesis; L-tryptophan from chorismate: step 1/5.</text>
</comment>
<evidence type="ECO:0000256" key="8">
    <source>
        <dbReference type="ARBA" id="ARBA00012572"/>
    </source>
</evidence>
<dbReference type="HAMAP" id="MF_00135">
    <property type="entry name" value="PRAI"/>
    <property type="match status" value="1"/>
</dbReference>
<keyword evidence="15" id="KW-0413">Isomerase</keyword>
<dbReference type="SUPFAM" id="SSF52317">
    <property type="entry name" value="Class I glutamine amidotransferase-like"/>
    <property type="match status" value="1"/>
</dbReference>
<keyword evidence="14" id="KW-0057">Aromatic amino acid biosynthesis</keyword>
<dbReference type="GO" id="GO:0004425">
    <property type="term" value="F:indole-3-glycerol-phosphate synthase activity"/>
    <property type="evidence" value="ECO:0007669"/>
    <property type="project" value="UniProtKB-EC"/>
</dbReference>
<evidence type="ECO:0000256" key="7">
    <source>
        <dbReference type="ARBA" id="ARBA00012362"/>
    </source>
</evidence>
<organism evidence="23 24">
    <name type="scientific">Amanita thiersii Skay4041</name>
    <dbReference type="NCBI Taxonomy" id="703135"/>
    <lineage>
        <taxon>Eukaryota</taxon>
        <taxon>Fungi</taxon>
        <taxon>Dikarya</taxon>
        <taxon>Basidiomycota</taxon>
        <taxon>Agaricomycotina</taxon>
        <taxon>Agaricomycetes</taxon>
        <taxon>Agaricomycetidae</taxon>
        <taxon>Agaricales</taxon>
        <taxon>Pluteineae</taxon>
        <taxon>Amanitaceae</taxon>
        <taxon>Amanita</taxon>
    </lineage>
</organism>
<evidence type="ECO:0000256" key="14">
    <source>
        <dbReference type="ARBA" id="ARBA00023141"/>
    </source>
</evidence>
<dbReference type="InterPro" id="IPR011060">
    <property type="entry name" value="RibuloseP-bd_barrel"/>
</dbReference>
<dbReference type="PRINTS" id="PR00097">
    <property type="entry name" value="ANTSNTHASEII"/>
</dbReference>
<dbReference type="InterPro" id="IPR013785">
    <property type="entry name" value="Aldolase_TIM"/>
</dbReference>
<comment type="pathway">
    <text evidence="4">Amino-acid biosynthesis; L-tryptophan biosynthesis; L-tryptophan from chorismate: step 4/5.</text>
</comment>
<dbReference type="EC" id="4.1.3.27" evidence="6"/>
<evidence type="ECO:0000256" key="15">
    <source>
        <dbReference type="ARBA" id="ARBA00023235"/>
    </source>
</evidence>
<gene>
    <name evidence="23" type="ORF">AMATHDRAFT_1001</name>
</gene>
<keyword evidence="24" id="KW-1185">Reference proteome</keyword>
<evidence type="ECO:0000256" key="16">
    <source>
        <dbReference type="ARBA" id="ARBA00023239"/>
    </source>
</evidence>
<evidence type="ECO:0000256" key="19">
    <source>
        <dbReference type="SAM" id="MobiDB-lite"/>
    </source>
</evidence>
<sequence length="880" mass="94193">MAAPKLPPALTGQLDVLMIDNFDSFTWNLYQQLSLLGADVTVVRNDAIPASLLPELKINSLIISPGPGHPQTDSGISKDAIGYFAGKVPVLGVCMGLECLVDLYGGKIGYAGEIMHGKVSKIKHDNRGCFKNVPQGVSSTRYHSLSAAHTTLPPDLAITAISEESGVIMGVRHRKFTVEAVQYHPESILSEGGDAVIRNFLSLRGGLWEENPEFKALDSTLPPFPLEALPKEISSKPETTAKIPSILDKIHVQRLEDVAKAQSSPGTTLQDLDTLYKLNIAPPLISFVSRIKETTPGCPALFAEIKRASPSKGPISVSTKPAAQAISYALSGAHVISVLTEPKWFLGSLQDMLHVRQSVANFPNRPAILRKDFILSRYQVLESRIWGADTILLIASMLTEKLLRDLYRYSQDLGMEPLVEVNNAREMELALSLQAKVIGVNNRNLHDFQVDMNTTSRLRDIAQDKDVVLCALSGITTAEDVKRYASEGIGGVLIGESLMRAKDTAGFIRELFSISEPAPTTPIWRTLPPLVKICGIRSRAEALAVAEAGADLLGVVLVPTSKRCIYLETAREITEGIRSMRYKAEPHSASHATSSISSLTAEDNTPWLTTHANRLTSLLRRTTRPLVVGVFQNATIEEILYAVSYAQLDMVQLHGSEPVEWAQQIPVPVVRVFHISSSGADDDTSITHGTSIRDITRGGAHQFVLLDSLRADGSGISGGTGKVVDLDLVRNVVEAGEVGLGVVSTQGPTSIPFPTTTPTPTTATTAAGSVLTNGSSSMKTELNGSPSAEPSNNGVIPSNGSMPTTTSTTTVTRTAAVAATAYPLPIILAGGLTPANVRDAITRVGPWAVDVSGGVEMPDGKSKDLDKVRAFIKAAKGVDE</sequence>
<evidence type="ECO:0000256" key="10">
    <source>
        <dbReference type="ARBA" id="ARBA00022605"/>
    </source>
</evidence>
<dbReference type="NCBIfam" id="TIGR00566">
    <property type="entry name" value="trpG_papA"/>
    <property type="match status" value="1"/>
</dbReference>
<dbReference type="FunFam" id="3.20.20.70:FF:000136">
    <property type="entry name" value="Multifunctional tryptophan biosynthesis protein"/>
    <property type="match status" value="1"/>
</dbReference>
<feature type="domain" description="Indole-3-glycerol phosphate synthase" evidence="21">
    <location>
        <begin position="247"/>
        <end position="511"/>
    </location>
</feature>
<keyword evidence="13" id="KW-0315">Glutamine amidotransferase</keyword>
<evidence type="ECO:0000256" key="1">
    <source>
        <dbReference type="ARBA" id="ARBA00001164"/>
    </source>
</evidence>
<dbReference type="GO" id="GO:0004640">
    <property type="term" value="F:phosphoribosylanthranilate isomerase activity"/>
    <property type="evidence" value="ECO:0007669"/>
    <property type="project" value="UniProtKB-EC"/>
</dbReference>
<evidence type="ECO:0000256" key="13">
    <source>
        <dbReference type="ARBA" id="ARBA00022962"/>
    </source>
</evidence>
<evidence type="ECO:0000256" key="3">
    <source>
        <dbReference type="ARBA" id="ARBA00004664"/>
    </source>
</evidence>
<dbReference type="UniPathway" id="UPA00035">
    <property type="reaction ID" value="UER00042"/>
</dbReference>
<evidence type="ECO:0000313" key="23">
    <source>
        <dbReference type="EMBL" id="PFH53771.1"/>
    </source>
</evidence>
<dbReference type="SUPFAM" id="SSF51366">
    <property type="entry name" value="Ribulose-phoshate binding barrel"/>
    <property type="match status" value="3"/>
</dbReference>
<dbReference type="STRING" id="703135.A0A2A9NYX9"/>
<dbReference type="Gene3D" id="3.20.20.70">
    <property type="entry name" value="Aldolase class I"/>
    <property type="match status" value="3"/>
</dbReference>
<dbReference type="InterPro" id="IPR001240">
    <property type="entry name" value="PRAI_dom"/>
</dbReference>
<dbReference type="CDD" id="cd01743">
    <property type="entry name" value="GATase1_Anthranilate_Synthase"/>
    <property type="match status" value="1"/>
</dbReference>
<dbReference type="EMBL" id="KZ301972">
    <property type="protein sequence ID" value="PFH53771.1"/>
    <property type="molecule type" value="Genomic_DNA"/>
</dbReference>
<dbReference type="Pfam" id="PF00697">
    <property type="entry name" value="PRAI"/>
    <property type="match status" value="2"/>
</dbReference>
<dbReference type="EC" id="4.1.1.48" evidence="7"/>
<evidence type="ECO:0000256" key="12">
    <source>
        <dbReference type="ARBA" id="ARBA00022822"/>
    </source>
</evidence>
<feature type="compositionally biased region" description="Low complexity" evidence="19">
    <location>
        <begin position="754"/>
        <end position="767"/>
    </location>
</feature>
<name>A0A2A9NYX9_9AGAR</name>
<comment type="pathway">
    <text evidence="3">Amino-acid biosynthesis; L-tryptophan biosynthesis; L-tryptophan from chorismate: step 3/5.</text>
</comment>
<comment type="catalytic activity">
    <reaction evidence="2">
        <text>1-(2-carboxyphenylamino)-1-deoxy-D-ribulose 5-phosphate + H(+) = (1S,2R)-1-C-(indol-3-yl)glycerol 3-phosphate + CO2 + H2O</text>
        <dbReference type="Rhea" id="RHEA:23476"/>
        <dbReference type="ChEBI" id="CHEBI:15377"/>
        <dbReference type="ChEBI" id="CHEBI:15378"/>
        <dbReference type="ChEBI" id="CHEBI:16526"/>
        <dbReference type="ChEBI" id="CHEBI:58613"/>
        <dbReference type="ChEBI" id="CHEBI:58866"/>
        <dbReference type="EC" id="4.1.1.48"/>
    </reaction>
</comment>
<evidence type="ECO:0000256" key="18">
    <source>
        <dbReference type="ARBA" id="ARBA00047683"/>
    </source>
</evidence>
<dbReference type="OrthoDB" id="524799at2759"/>
<dbReference type="Proteomes" id="UP000242287">
    <property type="component" value="Unassembled WGS sequence"/>
</dbReference>
<feature type="compositionally biased region" description="Polar residues" evidence="19">
    <location>
        <begin position="770"/>
        <end position="803"/>
    </location>
</feature>
<evidence type="ECO:0000256" key="17">
    <source>
        <dbReference type="ARBA" id="ARBA00023268"/>
    </source>
</evidence>
<feature type="domain" description="N-(5'phosphoribosyl) anthranilate isomerase (PRAI)" evidence="22">
    <location>
        <begin position="824"/>
        <end position="873"/>
    </location>
</feature>
<dbReference type="PANTHER" id="PTHR22854:SF2">
    <property type="entry name" value="INDOLE-3-GLYCEROL-PHOSPHATE SYNTHASE"/>
    <property type="match status" value="1"/>
</dbReference>
<dbReference type="CDD" id="cd00405">
    <property type="entry name" value="PRAI"/>
    <property type="match status" value="1"/>
</dbReference>
<dbReference type="GO" id="GO:0004049">
    <property type="term" value="F:anthranilate synthase activity"/>
    <property type="evidence" value="ECO:0007669"/>
    <property type="project" value="UniProtKB-EC"/>
</dbReference>
<dbReference type="PANTHER" id="PTHR22854">
    <property type="entry name" value="TRYPTOPHAN BIOSYNTHESIS PROTEIN"/>
    <property type="match status" value="1"/>
</dbReference>
<keyword evidence="12" id="KW-0822">Tryptophan biosynthesis</keyword>
<feature type="domain" description="Glutamine amidotransferase" evidence="20">
    <location>
        <begin position="17"/>
        <end position="201"/>
    </location>
</feature>
<evidence type="ECO:0000256" key="5">
    <source>
        <dbReference type="ARBA" id="ARBA00004873"/>
    </source>
</evidence>
<dbReference type="CDD" id="cd00331">
    <property type="entry name" value="IGPS"/>
    <property type="match status" value="1"/>
</dbReference>
<comment type="catalytic activity">
    <reaction evidence="18">
        <text>chorismate + L-glutamine = anthranilate + pyruvate + L-glutamate + H(+)</text>
        <dbReference type="Rhea" id="RHEA:21732"/>
        <dbReference type="ChEBI" id="CHEBI:15361"/>
        <dbReference type="ChEBI" id="CHEBI:15378"/>
        <dbReference type="ChEBI" id="CHEBI:16567"/>
        <dbReference type="ChEBI" id="CHEBI:29748"/>
        <dbReference type="ChEBI" id="CHEBI:29985"/>
        <dbReference type="ChEBI" id="CHEBI:58359"/>
        <dbReference type="EC" id="4.1.3.27"/>
    </reaction>
</comment>
<dbReference type="InterPro" id="IPR006221">
    <property type="entry name" value="TrpG/PapA_dom"/>
</dbReference>
<reference evidence="23 24" key="1">
    <citation type="submission" date="2014-02" db="EMBL/GenBank/DDBJ databases">
        <title>Transposable element dynamics among asymbiotic and ectomycorrhizal Amanita fungi.</title>
        <authorList>
            <consortium name="DOE Joint Genome Institute"/>
            <person name="Hess J."/>
            <person name="Skrede I."/>
            <person name="Wolfe B."/>
            <person name="LaButti K."/>
            <person name="Ohm R.A."/>
            <person name="Grigoriev I.V."/>
            <person name="Pringle A."/>
        </authorList>
    </citation>
    <scope>NUCLEOTIDE SEQUENCE [LARGE SCALE GENOMIC DNA]</scope>
    <source>
        <strain evidence="23 24">SKay4041</strain>
    </source>
</reference>
<dbReference type="InterPro" id="IPR013798">
    <property type="entry name" value="Indole-3-glycerol_P_synth_dom"/>
</dbReference>
<dbReference type="PIRSF" id="PIRSF001382">
    <property type="entry name" value="TrpG-trpC-trpF"/>
    <property type="match status" value="1"/>
</dbReference>
<dbReference type="InterPro" id="IPR017926">
    <property type="entry name" value="GATASE"/>
</dbReference>
<comment type="catalytic activity">
    <reaction evidence="1">
        <text>N-(5-phospho-beta-D-ribosyl)anthranilate = 1-(2-carboxyphenylamino)-1-deoxy-D-ribulose 5-phosphate</text>
        <dbReference type="Rhea" id="RHEA:21540"/>
        <dbReference type="ChEBI" id="CHEBI:18277"/>
        <dbReference type="ChEBI" id="CHEBI:58613"/>
        <dbReference type="EC" id="5.3.1.24"/>
    </reaction>
</comment>
<dbReference type="GO" id="GO:0000162">
    <property type="term" value="P:L-tryptophan biosynthetic process"/>
    <property type="evidence" value="ECO:0007669"/>
    <property type="project" value="UniProtKB-UniPathway"/>
</dbReference>
<dbReference type="Gene3D" id="3.40.50.880">
    <property type="match status" value="1"/>
</dbReference>
<feature type="region of interest" description="Disordered" evidence="19">
    <location>
        <begin position="749"/>
        <end position="809"/>
    </location>
</feature>
<evidence type="ECO:0000256" key="2">
    <source>
        <dbReference type="ARBA" id="ARBA00001633"/>
    </source>
</evidence>
<dbReference type="Pfam" id="PF00218">
    <property type="entry name" value="IGPS"/>
    <property type="match status" value="1"/>
</dbReference>
<keyword evidence="17" id="KW-0511">Multifunctional enzyme</keyword>
<feature type="domain" description="N-(5'phosphoribosyl) anthranilate isomerase (PRAI)" evidence="22">
    <location>
        <begin position="612"/>
        <end position="735"/>
    </location>
</feature>
<dbReference type="InterPro" id="IPR016302">
    <property type="entry name" value="Anthranilate_synth_II"/>
</dbReference>
<evidence type="ECO:0000313" key="24">
    <source>
        <dbReference type="Proteomes" id="UP000242287"/>
    </source>
</evidence>
<evidence type="ECO:0000256" key="4">
    <source>
        <dbReference type="ARBA" id="ARBA00004696"/>
    </source>
</evidence>
<dbReference type="PROSITE" id="PS51273">
    <property type="entry name" value="GATASE_TYPE_1"/>
    <property type="match status" value="1"/>
</dbReference>
<evidence type="ECO:0000256" key="9">
    <source>
        <dbReference type="ARBA" id="ARBA00018819"/>
    </source>
</evidence>
<dbReference type="PRINTS" id="PR00096">
    <property type="entry name" value="GATASE"/>
</dbReference>
<keyword evidence="11" id="KW-0210">Decarboxylase</keyword>
<evidence type="ECO:0000256" key="6">
    <source>
        <dbReference type="ARBA" id="ARBA00012266"/>
    </source>
</evidence>
<dbReference type="InterPro" id="IPR045186">
    <property type="entry name" value="Indole-3-glycerol_P_synth"/>
</dbReference>
<evidence type="ECO:0000259" key="20">
    <source>
        <dbReference type="Pfam" id="PF00117"/>
    </source>
</evidence>
<dbReference type="FunFam" id="3.40.50.880:FF:000031">
    <property type="entry name" value="Multifunctional tryptophan biosynthesis protein"/>
    <property type="match status" value="1"/>
</dbReference>
<accession>A0A2A9NYX9</accession>
<evidence type="ECO:0000259" key="21">
    <source>
        <dbReference type="Pfam" id="PF00218"/>
    </source>
</evidence>
<keyword evidence="10" id="KW-0028">Amino-acid biosynthesis</keyword>
<protein>
    <recommendedName>
        <fullName evidence="9">Multifunctional tryptophan biosynthesis protein</fullName>
        <ecNumber evidence="7">4.1.1.48</ecNumber>
        <ecNumber evidence="6">4.1.3.27</ecNumber>
        <ecNumber evidence="8">5.3.1.24</ecNumber>
    </recommendedName>
</protein>
<dbReference type="AlphaFoldDB" id="A0A2A9NYX9"/>
<evidence type="ECO:0000259" key="22">
    <source>
        <dbReference type="Pfam" id="PF00697"/>
    </source>
</evidence>
<evidence type="ECO:0000256" key="11">
    <source>
        <dbReference type="ARBA" id="ARBA00022793"/>
    </source>
</evidence>
<keyword evidence="16" id="KW-0456">Lyase</keyword>
<proteinExistence type="inferred from homology"/>